<organism evidence="2 3">
    <name type="scientific">Nematostella vectensis</name>
    <name type="common">Starlet sea anemone</name>
    <dbReference type="NCBI Taxonomy" id="45351"/>
    <lineage>
        <taxon>Eukaryota</taxon>
        <taxon>Metazoa</taxon>
        <taxon>Cnidaria</taxon>
        <taxon>Anthozoa</taxon>
        <taxon>Hexacorallia</taxon>
        <taxon>Actiniaria</taxon>
        <taxon>Edwardsiidae</taxon>
        <taxon>Nematostella</taxon>
    </lineage>
</organism>
<dbReference type="AlphaFoldDB" id="A7T619"/>
<reference evidence="2 3" key="1">
    <citation type="journal article" date="2007" name="Science">
        <title>Sea anemone genome reveals ancestral eumetazoan gene repertoire and genomic organization.</title>
        <authorList>
            <person name="Putnam N.H."/>
            <person name="Srivastava M."/>
            <person name="Hellsten U."/>
            <person name="Dirks B."/>
            <person name="Chapman J."/>
            <person name="Salamov A."/>
            <person name="Terry A."/>
            <person name="Shapiro H."/>
            <person name="Lindquist E."/>
            <person name="Kapitonov V.V."/>
            <person name="Jurka J."/>
            <person name="Genikhovich G."/>
            <person name="Grigoriev I.V."/>
            <person name="Lucas S.M."/>
            <person name="Steele R.E."/>
            <person name="Finnerty J.R."/>
            <person name="Technau U."/>
            <person name="Martindale M.Q."/>
            <person name="Rokhsar D.S."/>
        </authorList>
    </citation>
    <scope>NUCLEOTIDE SEQUENCE [LARGE SCALE GENOMIC DNA]</scope>
    <source>
        <strain evidence="3">CH2 X CH6</strain>
    </source>
</reference>
<feature type="compositionally biased region" description="Basic residues" evidence="1">
    <location>
        <begin position="26"/>
        <end position="38"/>
    </location>
</feature>
<keyword evidence="3" id="KW-1185">Reference proteome</keyword>
<protein>
    <submittedName>
        <fullName evidence="2">Uncharacterized protein</fullName>
    </submittedName>
</protein>
<accession>A7T619</accession>
<proteinExistence type="predicted"/>
<evidence type="ECO:0000313" key="2">
    <source>
        <dbReference type="EMBL" id="EDO28591.1"/>
    </source>
</evidence>
<dbReference type="HOGENOM" id="CLU_2152104_0_0_1"/>
<dbReference type="InParanoid" id="A7T619"/>
<sequence>GAGGYVEDGREIFDDDLDEEEVQKGPKQKPKKQNVKKPTVKAKTINKMFLAASAKSKKSEPEKASLGSDDFLDDILKEVETSYFDKQLLSVTEHSTPRCKKDLNHWCIYLLQ</sequence>
<evidence type="ECO:0000313" key="3">
    <source>
        <dbReference type="Proteomes" id="UP000001593"/>
    </source>
</evidence>
<dbReference type="STRING" id="45351.A7T619"/>
<feature type="region of interest" description="Disordered" evidence="1">
    <location>
        <begin position="1"/>
        <end position="38"/>
    </location>
</feature>
<dbReference type="EMBL" id="DS471390">
    <property type="protein sequence ID" value="EDO28591.1"/>
    <property type="molecule type" value="Genomic_DNA"/>
</dbReference>
<gene>
    <name evidence="2" type="ORF">NEMVEDRAFT_v1g222822</name>
</gene>
<dbReference type="Proteomes" id="UP000001593">
    <property type="component" value="Unassembled WGS sequence"/>
</dbReference>
<evidence type="ECO:0000256" key="1">
    <source>
        <dbReference type="SAM" id="MobiDB-lite"/>
    </source>
</evidence>
<name>A7T619_NEMVE</name>
<feature type="non-terminal residue" evidence="2">
    <location>
        <position position="112"/>
    </location>
</feature>